<keyword evidence="3 14" id="KW-0732">Signal</keyword>
<feature type="repeat" description="NHL" evidence="11">
    <location>
        <begin position="189"/>
        <end position="228"/>
    </location>
</feature>
<evidence type="ECO:0000313" key="15">
    <source>
        <dbReference type="Proteomes" id="UP000504606"/>
    </source>
</evidence>
<evidence type="ECO:0000256" key="4">
    <source>
        <dbReference type="ARBA" id="ARBA00022737"/>
    </source>
</evidence>
<feature type="chain" id="PRO_5027065321" description="peptidylamidoglycolate lyase" evidence="14">
    <location>
        <begin position="17"/>
        <end position="513"/>
    </location>
</feature>
<dbReference type="Gene3D" id="2.120.10.30">
    <property type="entry name" value="TolB, C-terminal domain"/>
    <property type="match status" value="1"/>
</dbReference>
<dbReference type="CTD" id="36033"/>
<evidence type="ECO:0000256" key="11">
    <source>
        <dbReference type="PROSITE-ProRule" id="PRU00504"/>
    </source>
</evidence>
<sequence length="513" mass="56203">MWTLLLLLSTSRLGLCVMWNPKTQSAPYPDPVGIPNSDSALLRRRPALDSLNPVSDTHQLVWSKSWPAPTVQFGQVAAVSVDQRGQVVVFHRGPHVWNGETFDNQDNYQKKEDGPVNEDTVIVLDPRSGSIIKSWGKGIFYLPHGLTIDSEENLWVTDVALHQVFKFPPLASLSEQNKEPLMVKGVRFQNGDDDSHFCKPSAVAVMKNGDFFVSDGYCNSRILKYDREGNLLLTWGRSSFTGSYGIRPAPYQFNVPHALTLAEDLNLVCVADRENGRVQCFNAHNGTFAYEISSVEIGPRLFSVAYSPAKGLFYIVNGPSTDTQQVKGFVVDANTRNIISTFQTGNTQLSNPHDVAVSPDGESVYVVQLDPHRVWKFVSKGSDTQSNPVSITNQSTLSVISSSTLASSLPTVKSQIEGSNSSLPVGLNLMANNTIAKAMSAPMVAVISLMVVLLCVTGTGIIWCMRVRRQAYPAIPNDGFSLGHLLASHSRRGFEQVSTEESDDDRAESDQPA</sequence>
<feature type="disulfide bond" evidence="10">
    <location>
        <begin position="198"/>
        <end position="218"/>
    </location>
</feature>
<feature type="transmembrane region" description="Helical" evidence="13">
    <location>
        <begin position="443"/>
        <end position="465"/>
    </location>
</feature>
<dbReference type="InterPro" id="IPR011042">
    <property type="entry name" value="6-blade_b-propeller_TolB-like"/>
</dbReference>
<dbReference type="GO" id="GO:0004598">
    <property type="term" value="F:peptidylamidoglycolate lyase activity"/>
    <property type="evidence" value="ECO:0007669"/>
    <property type="project" value="UniProtKB-EC"/>
</dbReference>
<dbReference type="GO" id="GO:0046872">
    <property type="term" value="F:metal ion binding"/>
    <property type="evidence" value="ECO:0007669"/>
    <property type="project" value="UniProtKB-KW"/>
</dbReference>
<evidence type="ECO:0000256" key="9">
    <source>
        <dbReference type="PIRSR" id="PIRSR600720-2"/>
    </source>
</evidence>
<feature type="binding site" evidence="9">
    <location>
        <position position="257"/>
    </location>
    <ligand>
        <name>Zn(2+)</name>
        <dbReference type="ChEBI" id="CHEBI:29105"/>
        <note>catalytic</note>
    </ligand>
</feature>
<dbReference type="InterPro" id="IPR000720">
    <property type="entry name" value="PHM/PAL"/>
</dbReference>
<dbReference type="AlphaFoldDB" id="A0A6J1TNX7"/>
<keyword evidence="2 9" id="KW-0479">Metal-binding</keyword>
<proteinExistence type="predicted"/>
<keyword evidence="13" id="KW-0472">Membrane</keyword>
<dbReference type="InterPro" id="IPR001258">
    <property type="entry name" value="NHL_repeat"/>
</dbReference>
<feature type="binding site" evidence="8">
    <location>
        <position position="217"/>
    </location>
    <ligand>
        <name>a protein</name>
        <dbReference type="ChEBI" id="CHEBI:16541"/>
    </ligand>
    <ligandPart>
        <name>C-terminal Xaa-(2S)-2-hydroxyglycine residue</name>
        <dbReference type="ChEBI" id="CHEBI:142768"/>
    </ligandPart>
</feature>
<dbReference type="GeneID" id="113217573"/>
<evidence type="ECO:0000256" key="2">
    <source>
        <dbReference type="ARBA" id="ARBA00022723"/>
    </source>
</evidence>
<evidence type="ECO:0000256" key="14">
    <source>
        <dbReference type="SAM" id="SignalP"/>
    </source>
</evidence>
<dbReference type="PROSITE" id="PS51125">
    <property type="entry name" value="NHL"/>
    <property type="match status" value="3"/>
</dbReference>
<dbReference type="PRINTS" id="PR00790">
    <property type="entry name" value="PAMONOXGNASE"/>
</dbReference>
<evidence type="ECO:0000256" key="1">
    <source>
        <dbReference type="ARBA" id="ARBA00012343"/>
    </source>
</evidence>
<keyword evidence="6" id="KW-0325">Glycoprotein</keyword>
<feature type="binding site" evidence="9">
    <location>
        <position position="79"/>
    </location>
    <ligand>
        <name>Ca(2+)</name>
        <dbReference type="ChEBI" id="CHEBI:29108"/>
        <note>structural</note>
    </ligand>
</feature>
<dbReference type="CDD" id="cd14958">
    <property type="entry name" value="NHL_PAL_like"/>
    <property type="match status" value="1"/>
</dbReference>
<dbReference type="RefSeq" id="XP_026293315.1">
    <property type="nucleotide sequence ID" value="XM_026437530.2"/>
</dbReference>
<feature type="binding site" evidence="9">
    <location>
        <position position="353"/>
    </location>
    <ligand>
        <name>Zn(2+)</name>
        <dbReference type="ChEBI" id="CHEBI:29105"/>
        <note>catalytic</note>
    </ligand>
</feature>
<evidence type="ECO:0000256" key="3">
    <source>
        <dbReference type="ARBA" id="ARBA00022729"/>
    </source>
</evidence>
<keyword evidence="4" id="KW-0677">Repeat</keyword>
<keyword evidence="7 16" id="KW-0456">Lyase</keyword>
<evidence type="ECO:0000256" key="13">
    <source>
        <dbReference type="SAM" id="Phobius"/>
    </source>
</evidence>
<feature type="repeat" description="NHL" evidence="11">
    <location>
        <begin position="129"/>
        <end position="170"/>
    </location>
</feature>
<dbReference type="Proteomes" id="UP000504606">
    <property type="component" value="Unplaced"/>
</dbReference>
<dbReference type="SUPFAM" id="SSF63829">
    <property type="entry name" value="Calcium-dependent phosphotriesterase"/>
    <property type="match status" value="1"/>
</dbReference>
<name>A0A6J1TNX7_FRAOC</name>
<dbReference type="EC" id="4.3.2.5" evidence="1"/>
<dbReference type="KEGG" id="foc:113217573"/>
<keyword evidence="15" id="KW-1185">Reference proteome</keyword>
<feature type="disulfide bond" evidence="10">
    <location>
        <begin position="269"/>
        <end position="280"/>
    </location>
</feature>
<evidence type="ECO:0000256" key="6">
    <source>
        <dbReference type="ARBA" id="ARBA00023180"/>
    </source>
</evidence>
<feature type="signal peptide" evidence="14">
    <location>
        <begin position="1"/>
        <end position="16"/>
    </location>
</feature>
<feature type="binding site" evidence="9">
    <location>
        <position position="354"/>
    </location>
    <ligand>
        <name>Ca(2+)</name>
        <dbReference type="ChEBI" id="CHEBI:29108"/>
        <note>structural</note>
    </ligand>
</feature>
<dbReference type="PANTHER" id="PTHR10680">
    <property type="entry name" value="PEPTIDYL-GLYCINE ALPHA-AMIDATING MONOOXYGENASE"/>
    <property type="match status" value="1"/>
</dbReference>
<gene>
    <name evidence="16" type="primary">LOC113217573</name>
</gene>
<evidence type="ECO:0000256" key="7">
    <source>
        <dbReference type="ARBA" id="ARBA00023239"/>
    </source>
</evidence>
<feature type="binding site" evidence="9">
    <location>
        <position position="144"/>
    </location>
    <ligand>
        <name>Zn(2+)</name>
        <dbReference type="ChEBI" id="CHEBI:29105"/>
        <note>catalytic</note>
    </ligand>
</feature>
<dbReference type="GO" id="GO:0005576">
    <property type="term" value="C:extracellular region"/>
    <property type="evidence" value="ECO:0007669"/>
    <property type="project" value="TreeGrafter"/>
</dbReference>
<evidence type="ECO:0000256" key="12">
    <source>
        <dbReference type="SAM" id="MobiDB-lite"/>
    </source>
</evidence>
<evidence type="ECO:0000256" key="8">
    <source>
        <dbReference type="PIRSR" id="PIRSR600720-1"/>
    </source>
</evidence>
<dbReference type="GO" id="GO:0016020">
    <property type="term" value="C:membrane"/>
    <property type="evidence" value="ECO:0007669"/>
    <property type="project" value="InterPro"/>
</dbReference>
<keyword evidence="5 10" id="KW-1015">Disulfide bond</keyword>
<keyword evidence="9" id="KW-0106">Calcium</keyword>
<feature type="binding site" evidence="8">
    <location>
        <position position="92"/>
    </location>
    <ligand>
        <name>a protein</name>
        <dbReference type="ChEBI" id="CHEBI:16541"/>
    </ligand>
    <ligandPart>
        <name>C-terminal Xaa-(2S)-2-hydroxyglycine residue</name>
        <dbReference type="ChEBI" id="CHEBI:142768"/>
    </ligandPart>
</feature>
<evidence type="ECO:0000256" key="10">
    <source>
        <dbReference type="PIRSR" id="PIRSR600720-3"/>
    </source>
</evidence>
<dbReference type="Pfam" id="PF01436">
    <property type="entry name" value="NHL"/>
    <property type="match status" value="3"/>
</dbReference>
<feature type="binding site" evidence="9">
    <location>
        <position position="146"/>
    </location>
    <ligand>
        <name>Ca(2+)</name>
        <dbReference type="ChEBI" id="CHEBI:29108"/>
        <note>structural</note>
    </ligand>
</feature>
<dbReference type="GO" id="GO:0006518">
    <property type="term" value="P:peptide metabolic process"/>
    <property type="evidence" value="ECO:0007669"/>
    <property type="project" value="InterPro"/>
</dbReference>
<feature type="repeat" description="NHL" evidence="11">
    <location>
        <begin position="248"/>
        <end position="284"/>
    </location>
</feature>
<organism evidence="15 16">
    <name type="scientific">Frankliniella occidentalis</name>
    <name type="common">Western flower thrips</name>
    <name type="synonym">Euthrips occidentalis</name>
    <dbReference type="NCBI Taxonomy" id="133901"/>
    <lineage>
        <taxon>Eukaryota</taxon>
        <taxon>Metazoa</taxon>
        <taxon>Ecdysozoa</taxon>
        <taxon>Arthropoda</taxon>
        <taxon>Hexapoda</taxon>
        <taxon>Insecta</taxon>
        <taxon>Pterygota</taxon>
        <taxon>Neoptera</taxon>
        <taxon>Paraneoptera</taxon>
        <taxon>Thysanoptera</taxon>
        <taxon>Terebrantia</taxon>
        <taxon>Thripoidea</taxon>
        <taxon>Thripidae</taxon>
        <taxon>Frankliniella</taxon>
    </lineage>
</organism>
<dbReference type="OrthoDB" id="10018185at2759"/>
<dbReference type="PANTHER" id="PTHR10680:SF36">
    <property type="entry name" value="PEPTIDYL-ALPHA-HYDROXYGLYCINE ALPHA-AMIDATING LYASE 1"/>
    <property type="match status" value="1"/>
</dbReference>
<keyword evidence="13" id="KW-1133">Transmembrane helix</keyword>
<feature type="compositionally biased region" description="Acidic residues" evidence="12">
    <location>
        <begin position="498"/>
        <end position="507"/>
    </location>
</feature>
<accession>A0A6J1TNX7</accession>
<evidence type="ECO:0000256" key="5">
    <source>
        <dbReference type="ARBA" id="ARBA00023157"/>
    </source>
</evidence>
<reference evidence="16" key="1">
    <citation type="submission" date="2025-08" db="UniProtKB">
        <authorList>
            <consortium name="RefSeq"/>
        </authorList>
    </citation>
    <scope>IDENTIFICATION</scope>
    <source>
        <tissue evidence="16">Whole organism</tissue>
    </source>
</reference>
<feature type="binding site" evidence="8">
    <location>
        <position position="273"/>
    </location>
    <ligand>
        <name>a protein</name>
        <dbReference type="ChEBI" id="CHEBI:16541"/>
    </ligand>
    <ligandPart>
        <name>C-terminal Xaa-(2S)-2-hydroxyglycine residue</name>
        <dbReference type="ChEBI" id="CHEBI:142768"/>
    </ligandPart>
</feature>
<keyword evidence="13" id="KW-0812">Transmembrane</keyword>
<evidence type="ECO:0000313" key="16">
    <source>
        <dbReference type="RefSeq" id="XP_026293315.1"/>
    </source>
</evidence>
<protein>
    <recommendedName>
        <fullName evidence="1">peptidylamidoglycolate lyase</fullName>
        <ecNumber evidence="1">4.3.2.5</ecNumber>
    </recommendedName>
</protein>
<feature type="region of interest" description="Disordered" evidence="12">
    <location>
        <begin position="493"/>
        <end position="513"/>
    </location>
</feature>
<comment type="cofactor">
    <cofactor evidence="9">
        <name>Zn(2+)</name>
        <dbReference type="ChEBI" id="CHEBI:29105"/>
    </cofactor>
    <text evidence="9">Binds one Zn(2+) ion per subunit.</text>
</comment>
<keyword evidence="9" id="KW-0862">Zinc</keyword>